<dbReference type="EMBL" id="MU394341">
    <property type="protein sequence ID" value="KAI6084200.1"/>
    <property type="molecule type" value="Genomic_DNA"/>
</dbReference>
<sequence>MRNHSMIAQSYSSAYCILTCFVRVPTSLMIQICAYESMMFTNSFTAPTEDFPRLLSLFSRNVLLVHVFACRPIAKVWNPALEGSCINVNVFFSIYEPINSAIDFVMAGMAIWMVRGLRLKRQIRWHLSVLFLIGGFSGIVGIVKVGEAQNSAHKFEKTN</sequence>
<name>A0ACC0CV88_9PEZI</name>
<reference evidence="1 2" key="1">
    <citation type="journal article" date="2022" name="New Phytol.">
        <title>Ecological generalism drives hyperdiversity of secondary metabolite gene clusters in xylarialean endophytes.</title>
        <authorList>
            <person name="Franco M.E.E."/>
            <person name="Wisecaver J.H."/>
            <person name="Arnold A.E."/>
            <person name="Ju Y.M."/>
            <person name="Slot J.C."/>
            <person name="Ahrendt S."/>
            <person name="Moore L.P."/>
            <person name="Eastman K.E."/>
            <person name="Scott K."/>
            <person name="Konkel Z."/>
            <person name="Mondo S.J."/>
            <person name="Kuo A."/>
            <person name="Hayes R.D."/>
            <person name="Haridas S."/>
            <person name="Andreopoulos B."/>
            <person name="Riley R."/>
            <person name="LaButti K."/>
            <person name="Pangilinan J."/>
            <person name="Lipzen A."/>
            <person name="Amirebrahimi M."/>
            <person name="Yan J."/>
            <person name="Adam C."/>
            <person name="Keymanesh K."/>
            <person name="Ng V."/>
            <person name="Louie K."/>
            <person name="Northen T."/>
            <person name="Drula E."/>
            <person name="Henrissat B."/>
            <person name="Hsieh H.M."/>
            <person name="Youens-Clark K."/>
            <person name="Lutzoni F."/>
            <person name="Miadlikowska J."/>
            <person name="Eastwood D.C."/>
            <person name="Hamelin R.C."/>
            <person name="Grigoriev I.V."/>
            <person name="U'Ren J.M."/>
        </authorList>
    </citation>
    <scope>NUCLEOTIDE SEQUENCE [LARGE SCALE GENOMIC DNA]</scope>
    <source>
        <strain evidence="1 2">ER1909</strain>
    </source>
</reference>
<proteinExistence type="predicted"/>
<comment type="caution">
    <text evidence="1">The sequence shown here is derived from an EMBL/GenBank/DDBJ whole genome shotgun (WGS) entry which is preliminary data.</text>
</comment>
<evidence type="ECO:0000313" key="2">
    <source>
        <dbReference type="Proteomes" id="UP001497680"/>
    </source>
</evidence>
<protein>
    <submittedName>
        <fullName evidence="1">Uncharacterized protein</fullName>
    </submittedName>
</protein>
<gene>
    <name evidence="1" type="ORF">F4821DRAFT_178589</name>
</gene>
<dbReference type="Proteomes" id="UP001497680">
    <property type="component" value="Unassembled WGS sequence"/>
</dbReference>
<evidence type="ECO:0000313" key="1">
    <source>
        <dbReference type="EMBL" id="KAI6084200.1"/>
    </source>
</evidence>
<keyword evidence="2" id="KW-1185">Reference proteome</keyword>
<accession>A0ACC0CV88</accession>
<organism evidence="1 2">
    <name type="scientific">Hypoxylon rubiginosum</name>
    <dbReference type="NCBI Taxonomy" id="110542"/>
    <lineage>
        <taxon>Eukaryota</taxon>
        <taxon>Fungi</taxon>
        <taxon>Dikarya</taxon>
        <taxon>Ascomycota</taxon>
        <taxon>Pezizomycotina</taxon>
        <taxon>Sordariomycetes</taxon>
        <taxon>Xylariomycetidae</taxon>
        <taxon>Xylariales</taxon>
        <taxon>Hypoxylaceae</taxon>
        <taxon>Hypoxylon</taxon>
    </lineage>
</organism>